<dbReference type="AlphaFoldDB" id="A0A934WUG8"/>
<feature type="transmembrane region" description="Helical" evidence="6">
    <location>
        <begin position="175"/>
        <end position="199"/>
    </location>
</feature>
<reference evidence="7" key="1">
    <citation type="submission" date="2021-01" db="EMBL/GenBank/DDBJ databases">
        <title>Genome public.</title>
        <authorList>
            <person name="Liu C."/>
            <person name="Sun Q."/>
        </authorList>
    </citation>
    <scope>NUCLEOTIDE SEQUENCE</scope>
    <source>
        <strain evidence="7">M6</strain>
    </source>
</reference>
<dbReference type="PIRSF" id="PIRSF035875">
    <property type="entry name" value="RNase_BN"/>
    <property type="match status" value="1"/>
</dbReference>
<proteinExistence type="predicted"/>
<sequence length="306" mass="34788">MKTKDKKHSIFAQIKYILDKSYRDNIPALAGQSAFFLLLSAIPLILFVFSMFSLLTGKDIKASDFSMVTSQQAFPYAEKLVNYIVDSVHKATSGTAIITAVIMLWSAGKGMYCITDGILRVYRIPNNKFWVLKRIYAMGYTIVMLLILLGGLVVVLANIFLASSISELLGGGQKIHWLVIALMQLLFSLLQTLLMAWALKLFLRNKVKRSYTTIRALFPGMLLTMIAWKVLTYGIVIYLRNFAASSVYGSLAGLFMVMVWVYFLTYLLLYGIQINYVYRKEFSTFRLFKRKKKEEAQTAPESAEKE</sequence>
<protein>
    <submittedName>
        <fullName evidence="7">YihY/virulence factor BrkB family protein</fullName>
    </submittedName>
</protein>
<name>A0A934WUG8_9FIRM</name>
<keyword evidence="2" id="KW-1003">Cell membrane</keyword>
<comment type="caution">
    <text evidence="7">The sequence shown here is derived from an EMBL/GenBank/DDBJ whole genome shotgun (WGS) entry which is preliminary data.</text>
</comment>
<evidence type="ECO:0000256" key="4">
    <source>
        <dbReference type="ARBA" id="ARBA00022989"/>
    </source>
</evidence>
<evidence type="ECO:0000256" key="5">
    <source>
        <dbReference type="ARBA" id="ARBA00023136"/>
    </source>
</evidence>
<keyword evidence="5 6" id="KW-0472">Membrane</keyword>
<dbReference type="GO" id="GO:0005886">
    <property type="term" value="C:plasma membrane"/>
    <property type="evidence" value="ECO:0007669"/>
    <property type="project" value="UniProtKB-SubCell"/>
</dbReference>
<dbReference type="Pfam" id="PF03631">
    <property type="entry name" value="Virul_fac_BrkB"/>
    <property type="match status" value="1"/>
</dbReference>
<accession>A0A934WUG8</accession>
<feature type="transmembrane region" description="Helical" evidence="6">
    <location>
        <begin position="251"/>
        <end position="272"/>
    </location>
</feature>
<evidence type="ECO:0000256" key="1">
    <source>
        <dbReference type="ARBA" id="ARBA00004651"/>
    </source>
</evidence>
<keyword evidence="3 6" id="KW-0812">Transmembrane</keyword>
<comment type="subcellular location">
    <subcellularLocation>
        <location evidence="1">Cell membrane</location>
        <topology evidence="1">Multi-pass membrane protein</topology>
    </subcellularLocation>
</comment>
<feature type="transmembrane region" description="Helical" evidence="6">
    <location>
        <begin position="135"/>
        <end position="163"/>
    </location>
</feature>
<feature type="transmembrane region" description="Helical" evidence="6">
    <location>
        <begin position="96"/>
        <end position="114"/>
    </location>
</feature>
<keyword evidence="8" id="KW-1185">Reference proteome</keyword>
<evidence type="ECO:0000256" key="3">
    <source>
        <dbReference type="ARBA" id="ARBA00022692"/>
    </source>
</evidence>
<dbReference type="InterPro" id="IPR017039">
    <property type="entry name" value="Virul_fac_BrkB"/>
</dbReference>
<dbReference type="RefSeq" id="WP_201428818.1">
    <property type="nucleotide sequence ID" value="NZ_JAEQMG010000180.1"/>
</dbReference>
<dbReference type="Proteomes" id="UP000633365">
    <property type="component" value="Unassembled WGS sequence"/>
</dbReference>
<feature type="transmembrane region" description="Helical" evidence="6">
    <location>
        <begin position="34"/>
        <end position="55"/>
    </location>
</feature>
<evidence type="ECO:0000256" key="6">
    <source>
        <dbReference type="SAM" id="Phobius"/>
    </source>
</evidence>
<keyword evidence="4 6" id="KW-1133">Transmembrane helix</keyword>
<evidence type="ECO:0000256" key="2">
    <source>
        <dbReference type="ARBA" id="ARBA00022475"/>
    </source>
</evidence>
<dbReference type="EMBL" id="JAEQMG010000180">
    <property type="protein sequence ID" value="MBK6090140.1"/>
    <property type="molecule type" value="Genomic_DNA"/>
</dbReference>
<evidence type="ECO:0000313" key="7">
    <source>
        <dbReference type="EMBL" id="MBK6090140.1"/>
    </source>
</evidence>
<dbReference type="PANTHER" id="PTHR30213">
    <property type="entry name" value="INNER MEMBRANE PROTEIN YHJD"/>
    <property type="match status" value="1"/>
</dbReference>
<feature type="transmembrane region" description="Helical" evidence="6">
    <location>
        <begin position="220"/>
        <end position="239"/>
    </location>
</feature>
<gene>
    <name evidence="7" type="ORF">JKK62_16070</name>
</gene>
<organism evidence="7 8">
    <name type="scientific">Ruminococcus difficilis</name>
    <dbReference type="NCBI Taxonomy" id="2763069"/>
    <lineage>
        <taxon>Bacteria</taxon>
        <taxon>Bacillati</taxon>
        <taxon>Bacillota</taxon>
        <taxon>Clostridia</taxon>
        <taxon>Eubacteriales</taxon>
        <taxon>Oscillospiraceae</taxon>
        <taxon>Ruminococcus</taxon>
    </lineage>
</organism>
<dbReference type="PANTHER" id="PTHR30213:SF0">
    <property type="entry name" value="UPF0761 MEMBRANE PROTEIN YIHY"/>
    <property type="match status" value="1"/>
</dbReference>
<evidence type="ECO:0000313" key="8">
    <source>
        <dbReference type="Proteomes" id="UP000633365"/>
    </source>
</evidence>